<gene>
    <name evidence="12" type="primary">putative SD23928p</name>
    <name evidence="12" type="ORF">CLUMA_CG017636</name>
</gene>
<evidence type="ECO:0000256" key="8">
    <source>
        <dbReference type="ARBA" id="ARBA00023212"/>
    </source>
</evidence>
<evidence type="ECO:0000256" key="6">
    <source>
        <dbReference type="ARBA" id="ARBA00022776"/>
    </source>
</evidence>
<evidence type="ECO:0000313" key="13">
    <source>
        <dbReference type="Proteomes" id="UP000183832"/>
    </source>
</evidence>
<evidence type="ECO:0000256" key="10">
    <source>
        <dbReference type="SAM" id="Coils"/>
    </source>
</evidence>
<dbReference type="GO" id="GO:0051225">
    <property type="term" value="P:spindle assembly"/>
    <property type="evidence" value="ECO:0007669"/>
    <property type="project" value="InterPro"/>
</dbReference>
<dbReference type="STRING" id="568069.A0A1J1IZH3"/>
<evidence type="ECO:0000313" key="12">
    <source>
        <dbReference type="EMBL" id="CRL04566.1"/>
    </source>
</evidence>
<keyword evidence="13" id="KW-1185">Reference proteome</keyword>
<keyword evidence="9" id="KW-0131">Cell cycle</keyword>
<keyword evidence="6" id="KW-0498">Mitosis</keyword>
<protein>
    <submittedName>
        <fullName evidence="12">CLUMA_CG017636, isoform A</fullName>
    </submittedName>
</protein>
<evidence type="ECO:0000256" key="2">
    <source>
        <dbReference type="ARBA" id="ARBA00009645"/>
    </source>
</evidence>
<keyword evidence="4" id="KW-0132">Cell division</keyword>
<evidence type="ECO:0000256" key="7">
    <source>
        <dbReference type="ARBA" id="ARBA00023054"/>
    </source>
</evidence>
<evidence type="ECO:0000256" key="4">
    <source>
        <dbReference type="ARBA" id="ARBA00022618"/>
    </source>
</evidence>
<dbReference type="GO" id="GO:0072686">
    <property type="term" value="C:mitotic spindle"/>
    <property type="evidence" value="ECO:0007669"/>
    <property type="project" value="TreeGrafter"/>
</dbReference>
<sequence>MDHLFDNLKESDVLIKLGLNANNHWILHDESPINFLQYLAANFDDDNILTTEEFELYEELVKTGQYLEGDDLDKAIKELESKSPDILSYTQESVQEMRAELELLEARNLETEDRIGRMSKSIERQTLEEEVTNIKALEQEAHEKNLIKECLEKSIELTEIQKANYEAEIKLNQLYNSSQETSFWMCHMPLDQFFHKSTQLLSEVDSSVRRNFNVTTFVNDQENNQINSKISEVQNKIFEATKKKFEFDMTIASHENVIKNIGNNSDCDEFDSEELFNAVNDMNVKIDSLDLQLKISEKEAQSLVRKSTEYDLMEFFIKYYDENQKRNAQRLQTLNTIEDVVECVTLLYDFLWLTLKLDLDRIKNRVNSSSSLLKEVQEQNKRISQMKILSAQDPITPIKNFILSKLQHIINENMIVEPKKLSTIDGCLELMEEQENFDEEIRKSLLSNDVYNQFKDNFALIESQIASLREFVYKGPTNRPVLNDVKYYQKIYNCEESNQKAAKMFETLRRSYENNFLKPFNTDRFFKMEYNLWIYFLTSPAKVKKCIQEVQRKAANYQQRNAVVGK</sequence>
<dbReference type="InterPro" id="IPR032733">
    <property type="entry name" value="HAUS3_N"/>
</dbReference>
<dbReference type="PANTHER" id="PTHR19378">
    <property type="entry name" value="GOLGIN- RELATED"/>
    <property type="match status" value="1"/>
</dbReference>
<evidence type="ECO:0000256" key="3">
    <source>
        <dbReference type="ARBA" id="ARBA00022490"/>
    </source>
</evidence>
<feature type="coiled-coil region" evidence="10">
    <location>
        <begin position="87"/>
        <end position="168"/>
    </location>
</feature>
<dbReference type="GO" id="GO:0051301">
    <property type="term" value="P:cell division"/>
    <property type="evidence" value="ECO:0007669"/>
    <property type="project" value="UniProtKB-KW"/>
</dbReference>
<dbReference type="GO" id="GO:0005874">
    <property type="term" value="C:microtubule"/>
    <property type="evidence" value="ECO:0007669"/>
    <property type="project" value="UniProtKB-KW"/>
</dbReference>
<evidence type="ECO:0000259" key="11">
    <source>
        <dbReference type="Pfam" id="PF14932"/>
    </source>
</evidence>
<keyword evidence="8" id="KW-0206">Cytoskeleton</keyword>
<comment type="similarity">
    <text evidence="2">Belongs to the HAUS3 family.</text>
</comment>
<reference evidence="12 13" key="1">
    <citation type="submission" date="2015-04" db="EMBL/GenBank/DDBJ databases">
        <authorList>
            <person name="Syromyatnikov M.Y."/>
            <person name="Popov V.N."/>
        </authorList>
    </citation>
    <scope>NUCLEOTIDE SEQUENCE [LARGE SCALE GENOMIC DNA]</scope>
</reference>
<dbReference type="AlphaFoldDB" id="A0A1J1IZH3"/>
<name>A0A1J1IZH3_9DIPT</name>
<keyword evidence="7 10" id="KW-0175">Coiled coil</keyword>
<comment type="subcellular location">
    <subcellularLocation>
        <location evidence="1">Cytoplasm</location>
        <location evidence="1">Cytoskeleton</location>
        <location evidence="1">Spindle</location>
    </subcellularLocation>
</comment>
<evidence type="ECO:0000256" key="1">
    <source>
        <dbReference type="ARBA" id="ARBA00004186"/>
    </source>
</evidence>
<dbReference type="GO" id="GO:0005815">
    <property type="term" value="C:microtubule organizing center"/>
    <property type="evidence" value="ECO:0007669"/>
    <property type="project" value="TreeGrafter"/>
</dbReference>
<dbReference type="PANTHER" id="PTHR19378:SF0">
    <property type="entry name" value="HAUS AUGMIN-LIKE COMPLEX SUBUNIT 3"/>
    <property type="match status" value="1"/>
</dbReference>
<evidence type="ECO:0000256" key="9">
    <source>
        <dbReference type="ARBA" id="ARBA00023306"/>
    </source>
</evidence>
<dbReference type="Proteomes" id="UP000183832">
    <property type="component" value="Unassembled WGS sequence"/>
</dbReference>
<keyword evidence="3" id="KW-0963">Cytoplasm</keyword>
<feature type="coiled-coil region" evidence="10">
    <location>
        <begin position="279"/>
        <end position="306"/>
    </location>
</feature>
<dbReference type="GO" id="GO:0070652">
    <property type="term" value="C:HAUS complex"/>
    <property type="evidence" value="ECO:0007669"/>
    <property type="project" value="InterPro"/>
</dbReference>
<proteinExistence type="inferred from homology"/>
<keyword evidence="5" id="KW-0493">Microtubule</keyword>
<dbReference type="EMBL" id="CVRI01000063">
    <property type="protein sequence ID" value="CRL04566.1"/>
    <property type="molecule type" value="Genomic_DNA"/>
</dbReference>
<dbReference type="OrthoDB" id="8187957at2759"/>
<accession>A0A1J1IZH3</accession>
<dbReference type="InterPro" id="IPR026206">
    <property type="entry name" value="HAUS3"/>
</dbReference>
<dbReference type="GO" id="GO:0031023">
    <property type="term" value="P:microtubule organizing center organization"/>
    <property type="evidence" value="ECO:0007669"/>
    <property type="project" value="TreeGrafter"/>
</dbReference>
<feature type="domain" description="HAUS augmin-like complex subunit 3 N-terminal" evidence="11">
    <location>
        <begin position="25"/>
        <end position="231"/>
    </location>
</feature>
<dbReference type="Pfam" id="PF14932">
    <property type="entry name" value="HAUS-augmin3"/>
    <property type="match status" value="1"/>
</dbReference>
<organism evidence="12 13">
    <name type="scientific">Clunio marinus</name>
    <dbReference type="NCBI Taxonomy" id="568069"/>
    <lineage>
        <taxon>Eukaryota</taxon>
        <taxon>Metazoa</taxon>
        <taxon>Ecdysozoa</taxon>
        <taxon>Arthropoda</taxon>
        <taxon>Hexapoda</taxon>
        <taxon>Insecta</taxon>
        <taxon>Pterygota</taxon>
        <taxon>Neoptera</taxon>
        <taxon>Endopterygota</taxon>
        <taxon>Diptera</taxon>
        <taxon>Nematocera</taxon>
        <taxon>Chironomoidea</taxon>
        <taxon>Chironomidae</taxon>
        <taxon>Clunio</taxon>
    </lineage>
</organism>
<evidence type="ECO:0000256" key="5">
    <source>
        <dbReference type="ARBA" id="ARBA00022701"/>
    </source>
</evidence>